<gene>
    <name evidence="3" type="ORF">ACFFU4_13910</name>
</gene>
<name>A0ABV5I4E8_9RHOB</name>
<feature type="domain" description="Hedgehog/Intein (Hint)" evidence="2">
    <location>
        <begin position="183"/>
        <end position="314"/>
    </location>
</feature>
<feature type="region of interest" description="Disordered" evidence="1">
    <location>
        <begin position="1"/>
        <end position="30"/>
    </location>
</feature>
<evidence type="ECO:0000256" key="1">
    <source>
        <dbReference type="SAM" id="MobiDB-lite"/>
    </source>
</evidence>
<evidence type="ECO:0000313" key="3">
    <source>
        <dbReference type="EMBL" id="MFB9150845.1"/>
    </source>
</evidence>
<protein>
    <submittedName>
        <fullName evidence="3">Hint domain-containing protein</fullName>
    </submittedName>
</protein>
<dbReference type="EMBL" id="JBHMEC010000019">
    <property type="protein sequence ID" value="MFB9150845.1"/>
    <property type="molecule type" value="Genomic_DNA"/>
</dbReference>
<proteinExistence type="predicted"/>
<accession>A0ABV5I4E8</accession>
<keyword evidence="4" id="KW-1185">Reference proteome</keyword>
<feature type="compositionally biased region" description="Gly residues" evidence="1">
    <location>
        <begin position="14"/>
        <end position="24"/>
    </location>
</feature>
<dbReference type="InterPro" id="IPR028992">
    <property type="entry name" value="Hedgehog/Intein_dom"/>
</dbReference>
<dbReference type="Proteomes" id="UP001589670">
    <property type="component" value="Unassembled WGS sequence"/>
</dbReference>
<organism evidence="3 4">
    <name type="scientific">Roseovarius ramblicola</name>
    <dbReference type="NCBI Taxonomy" id="2022336"/>
    <lineage>
        <taxon>Bacteria</taxon>
        <taxon>Pseudomonadati</taxon>
        <taxon>Pseudomonadota</taxon>
        <taxon>Alphaproteobacteria</taxon>
        <taxon>Rhodobacterales</taxon>
        <taxon>Roseobacteraceae</taxon>
        <taxon>Roseovarius</taxon>
    </lineage>
</organism>
<reference evidence="3 4" key="1">
    <citation type="submission" date="2024-09" db="EMBL/GenBank/DDBJ databases">
        <authorList>
            <person name="Sun Q."/>
            <person name="Mori K."/>
        </authorList>
    </citation>
    <scope>NUCLEOTIDE SEQUENCE [LARGE SCALE GENOMIC DNA]</scope>
    <source>
        <strain evidence="3 4">CECT 9424</strain>
    </source>
</reference>
<sequence>MGWIAFTDRDGGRFEPGGIGGEGGAETPDPTALLPRGTLMIETRPAIGRRPQTLLSFGRTHPWQGGFSLQLLPSGGVALVETQERDVRHATLPFRPDDRSDSLRISYSWDAPARWGRLSLERPGIMGVRSINVPPPHPVPLADLRTAFTDPRQRHLDPEVIFAALSDAVEPVGPMPGLSDAVPVRTPDGYVAAGRLRRGDCVCGAGGAVVPVLHRLMRRVPAAGGFRPVRLRAPYFGLRADIVVAPHQRLVIGGSDVEYLFGSEAVLVAAGDLVNGVAAVHAGAGPLVCYHGLVLPEHEEIEAAGAPTESLYLGRIRRQPEIVSMSLLAGLDRARLPEHSRPLWPVLKSYEATALAMTRAA</sequence>
<comment type="caution">
    <text evidence="3">The sequence shown here is derived from an EMBL/GenBank/DDBJ whole genome shotgun (WGS) entry which is preliminary data.</text>
</comment>
<dbReference type="RefSeq" id="WP_377070398.1">
    <property type="nucleotide sequence ID" value="NZ_JBHMEC010000019.1"/>
</dbReference>
<dbReference type="Pfam" id="PF13403">
    <property type="entry name" value="Hint_2"/>
    <property type="match status" value="1"/>
</dbReference>
<evidence type="ECO:0000313" key="4">
    <source>
        <dbReference type="Proteomes" id="UP001589670"/>
    </source>
</evidence>
<evidence type="ECO:0000259" key="2">
    <source>
        <dbReference type="Pfam" id="PF13403"/>
    </source>
</evidence>